<accession>X1JER6</accession>
<evidence type="ECO:0000313" key="1">
    <source>
        <dbReference type="EMBL" id="GAH92457.1"/>
    </source>
</evidence>
<gene>
    <name evidence="1" type="ORF">S03H2_68846</name>
</gene>
<dbReference type="AlphaFoldDB" id="X1JER6"/>
<reference evidence="1" key="1">
    <citation type="journal article" date="2014" name="Front. Microbiol.">
        <title>High frequency of phylogenetically diverse reductive dehalogenase-homologous genes in deep subseafloor sedimentary metagenomes.</title>
        <authorList>
            <person name="Kawai M."/>
            <person name="Futagami T."/>
            <person name="Toyoda A."/>
            <person name="Takaki Y."/>
            <person name="Nishi S."/>
            <person name="Hori S."/>
            <person name="Arai W."/>
            <person name="Tsubouchi T."/>
            <person name="Morono Y."/>
            <person name="Uchiyama I."/>
            <person name="Ito T."/>
            <person name="Fujiyama A."/>
            <person name="Inagaki F."/>
            <person name="Takami H."/>
        </authorList>
    </citation>
    <scope>NUCLEOTIDE SEQUENCE</scope>
    <source>
        <strain evidence="1">Expedition CK06-06</strain>
    </source>
</reference>
<sequence length="31" mass="3705">YVWRCSERPAGPEVEGWRRALWGESGKERQE</sequence>
<feature type="non-terminal residue" evidence="1">
    <location>
        <position position="1"/>
    </location>
</feature>
<name>X1JER6_9ZZZZ</name>
<protein>
    <submittedName>
        <fullName evidence="1">Uncharacterized protein</fullName>
    </submittedName>
</protein>
<comment type="caution">
    <text evidence="1">The sequence shown here is derived from an EMBL/GenBank/DDBJ whole genome shotgun (WGS) entry which is preliminary data.</text>
</comment>
<proteinExistence type="predicted"/>
<organism evidence="1">
    <name type="scientific">marine sediment metagenome</name>
    <dbReference type="NCBI Taxonomy" id="412755"/>
    <lineage>
        <taxon>unclassified sequences</taxon>
        <taxon>metagenomes</taxon>
        <taxon>ecological metagenomes</taxon>
    </lineage>
</organism>
<dbReference type="EMBL" id="BARU01045350">
    <property type="protein sequence ID" value="GAH92457.1"/>
    <property type="molecule type" value="Genomic_DNA"/>
</dbReference>